<dbReference type="EMBL" id="LAZR01002934">
    <property type="protein sequence ID" value="KKN23839.1"/>
    <property type="molecule type" value="Genomic_DNA"/>
</dbReference>
<sequence>MSKQYTRGSAKEHVFDNGSSLVNFSLNIENLKEKANEDGWIQLVMTARQEVDQYGNTHLVYFNDFKPKPQGDAQEKEPEEDLPF</sequence>
<organism evidence="2">
    <name type="scientific">marine sediment metagenome</name>
    <dbReference type="NCBI Taxonomy" id="412755"/>
    <lineage>
        <taxon>unclassified sequences</taxon>
        <taxon>metagenomes</taxon>
        <taxon>ecological metagenomes</taxon>
    </lineage>
</organism>
<feature type="region of interest" description="Disordered" evidence="1">
    <location>
        <begin position="65"/>
        <end position="84"/>
    </location>
</feature>
<name>A0A0F9P1F1_9ZZZZ</name>
<protein>
    <submittedName>
        <fullName evidence="2">Uncharacterized protein</fullName>
    </submittedName>
</protein>
<evidence type="ECO:0000313" key="2">
    <source>
        <dbReference type="EMBL" id="KKN23839.1"/>
    </source>
</evidence>
<accession>A0A0F9P1F1</accession>
<feature type="compositionally biased region" description="Basic and acidic residues" evidence="1">
    <location>
        <begin position="65"/>
        <end position="76"/>
    </location>
</feature>
<reference evidence="2" key="1">
    <citation type="journal article" date="2015" name="Nature">
        <title>Complex archaea that bridge the gap between prokaryotes and eukaryotes.</title>
        <authorList>
            <person name="Spang A."/>
            <person name="Saw J.H."/>
            <person name="Jorgensen S.L."/>
            <person name="Zaremba-Niedzwiedzka K."/>
            <person name="Martijn J."/>
            <person name="Lind A.E."/>
            <person name="van Eijk R."/>
            <person name="Schleper C."/>
            <person name="Guy L."/>
            <person name="Ettema T.J."/>
        </authorList>
    </citation>
    <scope>NUCLEOTIDE SEQUENCE</scope>
</reference>
<gene>
    <name evidence="2" type="ORF">LCGC14_0900950</name>
</gene>
<comment type="caution">
    <text evidence="2">The sequence shown here is derived from an EMBL/GenBank/DDBJ whole genome shotgun (WGS) entry which is preliminary data.</text>
</comment>
<proteinExistence type="predicted"/>
<evidence type="ECO:0000256" key="1">
    <source>
        <dbReference type="SAM" id="MobiDB-lite"/>
    </source>
</evidence>
<dbReference type="AlphaFoldDB" id="A0A0F9P1F1"/>